<keyword evidence="1" id="KW-0808">Transferase</keyword>
<accession>A0A5S9F3J8</accession>
<dbReference type="Pfam" id="PF13692">
    <property type="entry name" value="Glyco_trans_1_4"/>
    <property type="match status" value="1"/>
</dbReference>
<dbReference type="PANTHER" id="PTHR12526:SF630">
    <property type="entry name" value="GLYCOSYLTRANSFERASE"/>
    <property type="match status" value="1"/>
</dbReference>
<dbReference type="Proteomes" id="UP000326354">
    <property type="component" value="Chromosome"/>
</dbReference>
<dbReference type="OrthoDB" id="9807209at2"/>
<organism evidence="1 2">
    <name type="scientific">Uabimicrobium amorphum</name>
    <dbReference type="NCBI Taxonomy" id="2596890"/>
    <lineage>
        <taxon>Bacteria</taxon>
        <taxon>Pseudomonadati</taxon>
        <taxon>Planctomycetota</taxon>
        <taxon>Candidatus Uabimicrobiia</taxon>
        <taxon>Candidatus Uabimicrobiales</taxon>
        <taxon>Candidatus Uabimicrobiaceae</taxon>
        <taxon>Candidatus Uabimicrobium</taxon>
    </lineage>
</organism>
<name>A0A5S9F3J8_UABAM</name>
<evidence type="ECO:0000313" key="2">
    <source>
        <dbReference type="Proteomes" id="UP000326354"/>
    </source>
</evidence>
<dbReference type="AlphaFoldDB" id="A0A5S9F3J8"/>
<dbReference type="InterPro" id="IPR017521">
    <property type="entry name" value="Sugar_tfrase_PEP-CTERM_Stp1"/>
</dbReference>
<keyword evidence="2" id="KW-1185">Reference proteome</keyword>
<dbReference type="Gene3D" id="3.40.50.2000">
    <property type="entry name" value="Glycogen Phosphorylase B"/>
    <property type="match status" value="2"/>
</dbReference>
<dbReference type="KEGG" id="uam:UABAM_03176"/>
<proteinExistence type="predicted"/>
<dbReference type="NCBIfam" id="TIGR03087">
    <property type="entry name" value="stp1"/>
    <property type="match status" value="1"/>
</dbReference>
<reference evidence="1 2" key="1">
    <citation type="submission" date="2019-08" db="EMBL/GenBank/DDBJ databases">
        <title>Complete genome sequence of Candidatus Uab amorphum.</title>
        <authorList>
            <person name="Shiratori T."/>
            <person name="Suzuki S."/>
            <person name="Kakizawa Y."/>
            <person name="Ishida K."/>
        </authorList>
    </citation>
    <scope>NUCLEOTIDE SEQUENCE [LARGE SCALE GENOMIC DNA]</scope>
    <source>
        <strain evidence="1 2">SRT547</strain>
    </source>
</reference>
<dbReference type="RefSeq" id="WP_151968946.1">
    <property type="nucleotide sequence ID" value="NZ_AP019860.1"/>
</dbReference>
<dbReference type="EMBL" id="AP019860">
    <property type="protein sequence ID" value="BBM84815.1"/>
    <property type="molecule type" value="Genomic_DNA"/>
</dbReference>
<evidence type="ECO:0000313" key="1">
    <source>
        <dbReference type="EMBL" id="BBM84815.1"/>
    </source>
</evidence>
<dbReference type="GO" id="GO:0016740">
    <property type="term" value="F:transferase activity"/>
    <property type="evidence" value="ECO:0007669"/>
    <property type="project" value="UniProtKB-KW"/>
</dbReference>
<dbReference type="SUPFAM" id="SSF53756">
    <property type="entry name" value="UDP-Glycosyltransferase/glycogen phosphorylase"/>
    <property type="match status" value="1"/>
</dbReference>
<dbReference type="CDD" id="cd03801">
    <property type="entry name" value="GT4_PimA-like"/>
    <property type="match status" value="1"/>
</dbReference>
<protein>
    <submittedName>
        <fullName evidence="1">Glycosyl transferase</fullName>
    </submittedName>
</protein>
<sequence length="390" mass="45386">MKILFIAHRIPFPPNKGEKIRTFHQLRYLNNKHDVFLCFIVDDKRDLGYTACLNDYCNKMVFTFISTFYNKCKALLMSLFSQKPLTLRFFYSKTLQQRVHQILTEEQFDLVIASCSSVAQYIPQSFKPKVMDLIDIDSDKWLQYAQFTSFPKRKIYQQEAKRMAKYEKHLLDTWERCYVISPQEAQIVDGEKRLHVLANGVDLDYFDNLYENRGCDIVFVGTMNYFPNVDAMIYFCNEIWPYVVKKHPKVKLYIVGRDPSPCISELRSDNIIVTGAVEDIRLYLQKAKLAIAPIRIARGVQNKVLEYIACGLPCVISPQAAEGIDLSNLDSGIWIENNATTFAQRINSCLEENIEIPTTRREIFAQKYSWETHLANWEKDLLEIVAESKS</sequence>
<gene>
    <name evidence="1" type="ORF">UABAM_03176</name>
</gene>
<dbReference type="PANTHER" id="PTHR12526">
    <property type="entry name" value="GLYCOSYLTRANSFERASE"/>
    <property type="match status" value="1"/>
</dbReference>